<dbReference type="Gene3D" id="3.30.700.10">
    <property type="entry name" value="Glycoprotein, Type 4 Pilin"/>
    <property type="match status" value="1"/>
</dbReference>
<dbReference type="EMBL" id="BMYP01000015">
    <property type="protein sequence ID" value="GHD76128.1"/>
    <property type="molecule type" value="Genomic_DNA"/>
</dbReference>
<dbReference type="SUPFAM" id="SSF54523">
    <property type="entry name" value="Pili subunits"/>
    <property type="match status" value="1"/>
</dbReference>
<reference evidence="14" key="1">
    <citation type="journal article" date="2019" name="Int. J. Syst. Evol. Microbiol.">
        <title>The Global Catalogue of Microorganisms (GCM) 10K type strain sequencing project: providing services to taxonomists for standard genome sequencing and annotation.</title>
        <authorList>
            <consortium name="The Broad Institute Genomics Platform"/>
            <consortium name="The Broad Institute Genome Sequencing Center for Infectious Disease"/>
            <person name="Wu L."/>
            <person name="Ma J."/>
        </authorList>
    </citation>
    <scope>NUCLEOTIDE SEQUENCE [LARGE SCALE GENOMIC DNA]</scope>
    <source>
        <strain evidence="14">KCTC 23713</strain>
    </source>
</reference>
<keyword evidence="8 11" id="KW-0472">Membrane</keyword>
<dbReference type="InterPro" id="IPR012902">
    <property type="entry name" value="N_methyl_site"/>
</dbReference>
<sequence>MTGSTVRVHGFTLAELLVTLVIIGIMLMLALPAMGSWNKRQQLQNAVDDLTDTLRLARQHAITSQQDVWVELTTASAAQWELRVVSTTETVASRSSASYGAVTLARQGGSLPLKFAFSPLRGMPVDNSSTTLNEVKLSLGRSGCSSGTITLLVTGFAYGSKTTCD</sequence>
<keyword evidence="5" id="KW-0997">Cell inner membrane</keyword>
<keyword evidence="3" id="KW-1003">Cell membrane</keyword>
<dbReference type="Pfam" id="PF12019">
    <property type="entry name" value="GspH"/>
    <property type="match status" value="1"/>
</dbReference>
<evidence type="ECO:0000256" key="9">
    <source>
        <dbReference type="ARBA" id="ARBA00025772"/>
    </source>
</evidence>
<evidence type="ECO:0000256" key="3">
    <source>
        <dbReference type="ARBA" id="ARBA00022475"/>
    </source>
</evidence>
<dbReference type="Pfam" id="PF07963">
    <property type="entry name" value="N_methyl"/>
    <property type="match status" value="1"/>
</dbReference>
<dbReference type="RefSeq" id="WP_189353030.1">
    <property type="nucleotide sequence ID" value="NZ_BMYP01000015.1"/>
</dbReference>
<evidence type="ECO:0000313" key="14">
    <source>
        <dbReference type="Proteomes" id="UP000662678"/>
    </source>
</evidence>
<evidence type="ECO:0000256" key="6">
    <source>
        <dbReference type="ARBA" id="ARBA00022692"/>
    </source>
</evidence>
<evidence type="ECO:0000259" key="12">
    <source>
        <dbReference type="Pfam" id="PF12019"/>
    </source>
</evidence>
<feature type="transmembrane region" description="Helical" evidence="11">
    <location>
        <begin position="12"/>
        <end position="31"/>
    </location>
</feature>
<evidence type="ECO:0000256" key="7">
    <source>
        <dbReference type="ARBA" id="ARBA00022989"/>
    </source>
</evidence>
<comment type="caution">
    <text evidence="13">The sequence shown here is derived from an EMBL/GenBank/DDBJ whole genome shotgun (WGS) entry which is preliminary data.</text>
</comment>
<evidence type="ECO:0000256" key="10">
    <source>
        <dbReference type="ARBA" id="ARBA00030775"/>
    </source>
</evidence>
<feature type="domain" description="General secretion pathway GspH" evidence="12">
    <location>
        <begin position="46"/>
        <end position="133"/>
    </location>
</feature>
<keyword evidence="4" id="KW-0488">Methylation</keyword>
<dbReference type="Proteomes" id="UP000662678">
    <property type="component" value="Unassembled WGS sequence"/>
</dbReference>
<evidence type="ECO:0000313" key="13">
    <source>
        <dbReference type="EMBL" id="GHD76128.1"/>
    </source>
</evidence>
<keyword evidence="14" id="KW-1185">Reference proteome</keyword>
<protein>
    <recommendedName>
        <fullName evidence="2">Type II secretion system protein H</fullName>
    </recommendedName>
    <alternativeName>
        <fullName evidence="10">General secretion pathway protein H</fullName>
    </alternativeName>
</protein>
<dbReference type="InterPro" id="IPR022346">
    <property type="entry name" value="T2SS_GspH"/>
</dbReference>
<evidence type="ECO:0000256" key="1">
    <source>
        <dbReference type="ARBA" id="ARBA00004377"/>
    </source>
</evidence>
<keyword evidence="7 11" id="KW-1133">Transmembrane helix</keyword>
<comment type="subcellular location">
    <subcellularLocation>
        <location evidence="1">Cell inner membrane</location>
        <topology evidence="1">Single-pass membrane protein</topology>
    </subcellularLocation>
</comment>
<proteinExistence type="inferred from homology"/>
<evidence type="ECO:0000256" key="2">
    <source>
        <dbReference type="ARBA" id="ARBA00021549"/>
    </source>
</evidence>
<dbReference type="NCBIfam" id="TIGR02532">
    <property type="entry name" value="IV_pilin_GFxxxE"/>
    <property type="match status" value="1"/>
</dbReference>
<name>A0ABQ3HAD3_9NEIS</name>
<accession>A0ABQ3HAD3</accession>
<evidence type="ECO:0000256" key="11">
    <source>
        <dbReference type="SAM" id="Phobius"/>
    </source>
</evidence>
<organism evidence="13 14">
    <name type="scientific">Vogesella fluminis</name>
    <dbReference type="NCBI Taxonomy" id="1069161"/>
    <lineage>
        <taxon>Bacteria</taxon>
        <taxon>Pseudomonadati</taxon>
        <taxon>Pseudomonadota</taxon>
        <taxon>Betaproteobacteria</taxon>
        <taxon>Neisseriales</taxon>
        <taxon>Chromobacteriaceae</taxon>
        <taxon>Vogesella</taxon>
    </lineage>
</organism>
<comment type="similarity">
    <text evidence="9">Belongs to the GSP H family.</text>
</comment>
<gene>
    <name evidence="13" type="ORF">GCM10011419_15010</name>
</gene>
<dbReference type="InterPro" id="IPR045584">
    <property type="entry name" value="Pilin-like"/>
</dbReference>
<keyword evidence="6 11" id="KW-0812">Transmembrane</keyword>
<evidence type="ECO:0000256" key="4">
    <source>
        <dbReference type="ARBA" id="ARBA00022481"/>
    </source>
</evidence>
<evidence type="ECO:0000256" key="5">
    <source>
        <dbReference type="ARBA" id="ARBA00022519"/>
    </source>
</evidence>
<evidence type="ECO:0000256" key="8">
    <source>
        <dbReference type="ARBA" id="ARBA00023136"/>
    </source>
</evidence>